<dbReference type="EMBL" id="JARKIE010000058">
    <property type="protein sequence ID" value="KAJ7691487.1"/>
    <property type="molecule type" value="Genomic_DNA"/>
</dbReference>
<dbReference type="Proteomes" id="UP001221757">
    <property type="component" value="Unassembled WGS sequence"/>
</dbReference>
<dbReference type="AlphaFoldDB" id="A0AAD7DHN0"/>
<feature type="region of interest" description="Disordered" evidence="1">
    <location>
        <begin position="125"/>
        <end position="157"/>
    </location>
</feature>
<accession>A0AAD7DHN0</accession>
<name>A0AAD7DHN0_MYCRO</name>
<evidence type="ECO:0000256" key="1">
    <source>
        <dbReference type="SAM" id="MobiDB-lite"/>
    </source>
</evidence>
<feature type="compositionally biased region" description="Basic and acidic residues" evidence="1">
    <location>
        <begin position="125"/>
        <end position="140"/>
    </location>
</feature>
<protein>
    <submittedName>
        <fullName evidence="2">Uncharacterized protein</fullName>
    </submittedName>
</protein>
<reference evidence="2" key="1">
    <citation type="submission" date="2023-03" db="EMBL/GenBank/DDBJ databases">
        <title>Massive genome expansion in bonnet fungi (Mycena s.s.) driven by repeated elements and novel gene families across ecological guilds.</title>
        <authorList>
            <consortium name="Lawrence Berkeley National Laboratory"/>
            <person name="Harder C.B."/>
            <person name="Miyauchi S."/>
            <person name="Viragh M."/>
            <person name="Kuo A."/>
            <person name="Thoen E."/>
            <person name="Andreopoulos B."/>
            <person name="Lu D."/>
            <person name="Skrede I."/>
            <person name="Drula E."/>
            <person name="Henrissat B."/>
            <person name="Morin E."/>
            <person name="Kohler A."/>
            <person name="Barry K."/>
            <person name="LaButti K."/>
            <person name="Morin E."/>
            <person name="Salamov A."/>
            <person name="Lipzen A."/>
            <person name="Mereny Z."/>
            <person name="Hegedus B."/>
            <person name="Baldrian P."/>
            <person name="Stursova M."/>
            <person name="Weitz H."/>
            <person name="Taylor A."/>
            <person name="Grigoriev I.V."/>
            <person name="Nagy L.G."/>
            <person name="Martin F."/>
            <person name="Kauserud H."/>
        </authorList>
    </citation>
    <scope>NUCLEOTIDE SEQUENCE</scope>
    <source>
        <strain evidence="2">CBHHK067</strain>
    </source>
</reference>
<organism evidence="2 3">
    <name type="scientific">Mycena rosella</name>
    <name type="common">Pink bonnet</name>
    <name type="synonym">Agaricus rosellus</name>
    <dbReference type="NCBI Taxonomy" id="1033263"/>
    <lineage>
        <taxon>Eukaryota</taxon>
        <taxon>Fungi</taxon>
        <taxon>Dikarya</taxon>
        <taxon>Basidiomycota</taxon>
        <taxon>Agaricomycotina</taxon>
        <taxon>Agaricomycetes</taxon>
        <taxon>Agaricomycetidae</taxon>
        <taxon>Agaricales</taxon>
        <taxon>Marasmiineae</taxon>
        <taxon>Mycenaceae</taxon>
        <taxon>Mycena</taxon>
    </lineage>
</organism>
<evidence type="ECO:0000313" key="3">
    <source>
        <dbReference type="Proteomes" id="UP001221757"/>
    </source>
</evidence>
<sequence>MDILLRARAGSQALHPGGDLEAIILELKLRFKAPTRSTAGMFKTCIAEFSVSQTKGLDREFTFAFTTIDYTAVAVHLTALGRRGAWRSSGIGCIDIPRTWRHAPRTRLHPRKTAAIFGQAAQHVSEQEGARERAEADASRMTHPNGRTLLNPRRTTPYPRTYARRAQHTDTAATRINQGYD</sequence>
<gene>
    <name evidence="2" type="ORF">B0H17DRAFT_1133790</name>
</gene>
<evidence type="ECO:0000313" key="2">
    <source>
        <dbReference type="EMBL" id="KAJ7691487.1"/>
    </source>
</evidence>
<comment type="caution">
    <text evidence="2">The sequence shown here is derived from an EMBL/GenBank/DDBJ whole genome shotgun (WGS) entry which is preliminary data.</text>
</comment>
<keyword evidence="3" id="KW-1185">Reference proteome</keyword>
<proteinExistence type="predicted"/>